<evidence type="ECO:0000256" key="1">
    <source>
        <dbReference type="SAM" id="Phobius"/>
    </source>
</evidence>
<dbReference type="EMBL" id="BGZK01000002">
    <property type="protein sequence ID" value="GBO98971.1"/>
    <property type="molecule type" value="Genomic_DNA"/>
</dbReference>
<keyword evidence="3" id="KW-1185">Reference proteome</keyword>
<dbReference type="OrthoDB" id="416437at2759"/>
<feature type="transmembrane region" description="Helical" evidence="1">
    <location>
        <begin position="24"/>
        <end position="50"/>
    </location>
</feature>
<evidence type="ECO:0000313" key="3">
    <source>
        <dbReference type="Proteomes" id="UP000299102"/>
    </source>
</evidence>
<reference evidence="2 3" key="1">
    <citation type="journal article" date="2019" name="Commun. Biol.">
        <title>The bagworm genome reveals a unique fibroin gene that provides high tensile strength.</title>
        <authorList>
            <person name="Kono N."/>
            <person name="Nakamura H."/>
            <person name="Ohtoshi R."/>
            <person name="Tomita M."/>
            <person name="Numata K."/>
            <person name="Arakawa K."/>
        </authorList>
    </citation>
    <scope>NUCLEOTIDE SEQUENCE [LARGE SCALE GENOMIC DNA]</scope>
</reference>
<accession>A0A4C1SA03</accession>
<sequence>MRGFLPPTPSSKESFSSLKTGNTFVTSLEFVCPWVTVTICSLVASMFVSLTKTRLPHRRPAPRNTYLITNSASRPACRVIVNVNIYLVIGAMVVVTKPDWAALCRDQLELGE</sequence>
<evidence type="ECO:0000313" key="2">
    <source>
        <dbReference type="EMBL" id="GBO98971.1"/>
    </source>
</evidence>
<keyword evidence="1" id="KW-0472">Membrane</keyword>
<keyword evidence="1" id="KW-0812">Transmembrane</keyword>
<protein>
    <submittedName>
        <fullName evidence="2">Uncharacterized protein</fullName>
    </submittedName>
</protein>
<gene>
    <name evidence="2" type="ORF">EVAR_360_1</name>
</gene>
<comment type="caution">
    <text evidence="2">The sequence shown here is derived from an EMBL/GenBank/DDBJ whole genome shotgun (WGS) entry which is preliminary data.</text>
</comment>
<keyword evidence="1" id="KW-1133">Transmembrane helix</keyword>
<proteinExistence type="predicted"/>
<organism evidence="2 3">
    <name type="scientific">Eumeta variegata</name>
    <name type="common">Bagworm moth</name>
    <name type="synonym">Eumeta japonica</name>
    <dbReference type="NCBI Taxonomy" id="151549"/>
    <lineage>
        <taxon>Eukaryota</taxon>
        <taxon>Metazoa</taxon>
        <taxon>Ecdysozoa</taxon>
        <taxon>Arthropoda</taxon>
        <taxon>Hexapoda</taxon>
        <taxon>Insecta</taxon>
        <taxon>Pterygota</taxon>
        <taxon>Neoptera</taxon>
        <taxon>Endopterygota</taxon>
        <taxon>Lepidoptera</taxon>
        <taxon>Glossata</taxon>
        <taxon>Ditrysia</taxon>
        <taxon>Tineoidea</taxon>
        <taxon>Psychidae</taxon>
        <taxon>Oiketicinae</taxon>
        <taxon>Eumeta</taxon>
    </lineage>
</organism>
<dbReference type="Proteomes" id="UP000299102">
    <property type="component" value="Unassembled WGS sequence"/>
</dbReference>
<name>A0A4C1SA03_EUMVA</name>
<dbReference type="AlphaFoldDB" id="A0A4C1SA03"/>